<keyword evidence="2" id="KW-1185">Reference proteome</keyword>
<protein>
    <recommendedName>
        <fullName evidence="3">DUF1806 family protein</fullName>
    </recommendedName>
</protein>
<dbReference type="InterPro" id="IPR014934">
    <property type="entry name" value="DUF1806"/>
</dbReference>
<dbReference type="Pfam" id="PF08830">
    <property type="entry name" value="DUF1806"/>
    <property type="match status" value="1"/>
</dbReference>
<organism evidence="1 2">
    <name type="scientific">Paenibacillus auburnensis</name>
    <dbReference type="NCBI Taxonomy" id="2905649"/>
    <lineage>
        <taxon>Bacteria</taxon>
        <taxon>Bacillati</taxon>
        <taxon>Bacillota</taxon>
        <taxon>Bacilli</taxon>
        <taxon>Bacillales</taxon>
        <taxon>Paenibacillaceae</taxon>
        <taxon>Paenibacillus</taxon>
    </lineage>
</organism>
<dbReference type="EMBL" id="CAKMMG010000001">
    <property type="protein sequence ID" value="CAH1191874.1"/>
    <property type="molecule type" value="Genomic_DNA"/>
</dbReference>
<accession>A0ABM9BPM5</accession>
<evidence type="ECO:0000313" key="2">
    <source>
        <dbReference type="Proteomes" id="UP000838324"/>
    </source>
</evidence>
<dbReference type="InterPro" id="IPR036492">
    <property type="entry name" value="YojF_sf"/>
</dbReference>
<dbReference type="Gene3D" id="2.70.180.10">
    <property type="entry name" value="Hypothetical protein YojF"/>
    <property type="match status" value="1"/>
</dbReference>
<dbReference type="SUPFAM" id="SSF89442">
    <property type="entry name" value="Hypothetical protein YojF"/>
    <property type="match status" value="1"/>
</dbReference>
<evidence type="ECO:0008006" key="3">
    <source>
        <dbReference type="Google" id="ProtNLM"/>
    </source>
</evidence>
<name>A0ABM9BPM5_9BACL</name>
<comment type="caution">
    <text evidence="1">The sequence shown here is derived from an EMBL/GenBank/DDBJ whole genome shotgun (WGS) entry which is preliminary data.</text>
</comment>
<evidence type="ECO:0000313" key="1">
    <source>
        <dbReference type="EMBL" id="CAH1191874.1"/>
    </source>
</evidence>
<dbReference type="RefSeq" id="WP_236329933.1">
    <property type="nucleotide sequence ID" value="NZ_CAKMMG010000001.1"/>
</dbReference>
<reference evidence="1" key="1">
    <citation type="submission" date="2022-01" db="EMBL/GenBank/DDBJ databases">
        <authorList>
            <person name="Criscuolo A."/>
        </authorList>
    </citation>
    <scope>NUCLEOTIDE SEQUENCE</scope>
    <source>
        <strain evidence="1">CIP111892</strain>
    </source>
</reference>
<sequence>MQLINPQDIQNRIDQLTGQELFIHLELTTGAYANHLDSTRHPASAFISNAGIRYTNGSISGTGPYRVGLKTEQGWVYAEGLTHVDETETERLILAGHDSQGKLVVALQLSRDKFE</sequence>
<dbReference type="Proteomes" id="UP000838324">
    <property type="component" value="Unassembled WGS sequence"/>
</dbReference>
<gene>
    <name evidence="1" type="primary">yojF</name>
    <name evidence="1" type="ORF">PAECIP111892_00774</name>
</gene>
<proteinExistence type="predicted"/>